<proteinExistence type="predicted"/>
<dbReference type="EMBL" id="GGEC01084208">
    <property type="protein sequence ID" value="MBX64692.1"/>
    <property type="molecule type" value="Transcribed_RNA"/>
</dbReference>
<sequence>MDKHIPEETKRPDLMQLRRTYPLNARYALQSLVYTAFAQETWQDANALQPTAPPVSAPSFLHPSSVLLIVPCILLQSCPEKLSLLP</sequence>
<name>A0A2P2QCH7_RHIMU</name>
<protein>
    <submittedName>
        <fullName evidence="1">Transcription factor AS1 isoform X1</fullName>
    </submittedName>
</protein>
<organism evidence="1">
    <name type="scientific">Rhizophora mucronata</name>
    <name type="common">Asiatic mangrove</name>
    <dbReference type="NCBI Taxonomy" id="61149"/>
    <lineage>
        <taxon>Eukaryota</taxon>
        <taxon>Viridiplantae</taxon>
        <taxon>Streptophyta</taxon>
        <taxon>Embryophyta</taxon>
        <taxon>Tracheophyta</taxon>
        <taxon>Spermatophyta</taxon>
        <taxon>Magnoliopsida</taxon>
        <taxon>eudicotyledons</taxon>
        <taxon>Gunneridae</taxon>
        <taxon>Pentapetalae</taxon>
        <taxon>rosids</taxon>
        <taxon>fabids</taxon>
        <taxon>Malpighiales</taxon>
        <taxon>Rhizophoraceae</taxon>
        <taxon>Rhizophora</taxon>
    </lineage>
</organism>
<dbReference type="AlphaFoldDB" id="A0A2P2QCH7"/>
<evidence type="ECO:0000313" key="1">
    <source>
        <dbReference type="EMBL" id="MBX64692.1"/>
    </source>
</evidence>
<reference evidence="1" key="1">
    <citation type="submission" date="2018-02" db="EMBL/GenBank/DDBJ databases">
        <title>Rhizophora mucronata_Transcriptome.</title>
        <authorList>
            <person name="Meera S.P."/>
            <person name="Sreeshan A."/>
            <person name="Augustine A."/>
        </authorList>
    </citation>
    <scope>NUCLEOTIDE SEQUENCE</scope>
    <source>
        <tissue evidence="1">Leaf</tissue>
    </source>
</reference>
<accession>A0A2P2QCH7</accession>